<evidence type="ECO:0000259" key="1">
    <source>
        <dbReference type="Pfam" id="PF05050"/>
    </source>
</evidence>
<proteinExistence type="predicted"/>
<protein>
    <submittedName>
        <fullName evidence="2">FkbM family methyltransferase</fullName>
    </submittedName>
</protein>
<dbReference type="Gene3D" id="3.40.50.150">
    <property type="entry name" value="Vaccinia Virus protein VP39"/>
    <property type="match status" value="1"/>
</dbReference>
<dbReference type="InterPro" id="IPR029063">
    <property type="entry name" value="SAM-dependent_MTases_sf"/>
</dbReference>
<gene>
    <name evidence="2" type="ORF">ACFOUY_14015</name>
</gene>
<keyword evidence="2" id="KW-0489">Methyltransferase</keyword>
<dbReference type="GO" id="GO:0008168">
    <property type="term" value="F:methyltransferase activity"/>
    <property type="evidence" value="ECO:0007669"/>
    <property type="project" value="UniProtKB-KW"/>
</dbReference>
<evidence type="ECO:0000313" key="2">
    <source>
        <dbReference type="EMBL" id="MFC4197817.1"/>
    </source>
</evidence>
<keyword evidence="2" id="KW-0808">Transferase</keyword>
<dbReference type="GO" id="GO:0032259">
    <property type="term" value="P:methylation"/>
    <property type="evidence" value="ECO:0007669"/>
    <property type="project" value="UniProtKB-KW"/>
</dbReference>
<dbReference type="NCBIfam" id="TIGR01444">
    <property type="entry name" value="fkbM_fam"/>
    <property type="match status" value="1"/>
</dbReference>
<feature type="domain" description="Methyltransferase FkbM" evidence="1">
    <location>
        <begin position="119"/>
        <end position="234"/>
    </location>
</feature>
<keyword evidence="3" id="KW-1185">Reference proteome</keyword>
<dbReference type="InterPro" id="IPR026913">
    <property type="entry name" value="METTL24"/>
</dbReference>
<name>A0ABV8NQJ4_9SPHI</name>
<evidence type="ECO:0000313" key="3">
    <source>
        <dbReference type="Proteomes" id="UP001595792"/>
    </source>
</evidence>
<dbReference type="InterPro" id="IPR006342">
    <property type="entry name" value="FkbM_mtfrase"/>
</dbReference>
<accession>A0ABV8NQJ4</accession>
<comment type="caution">
    <text evidence="2">The sequence shown here is derived from an EMBL/GenBank/DDBJ whole genome shotgun (WGS) entry which is preliminary data.</text>
</comment>
<dbReference type="EMBL" id="JBHSBY010000128">
    <property type="protein sequence ID" value="MFC4197817.1"/>
    <property type="molecule type" value="Genomic_DNA"/>
</dbReference>
<dbReference type="PANTHER" id="PTHR32026:SF10">
    <property type="entry name" value="METHYLTRANSFERASE-LIKE PROTEIN 24-RELATED"/>
    <property type="match status" value="1"/>
</dbReference>
<dbReference type="Proteomes" id="UP001595792">
    <property type="component" value="Unassembled WGS sequence"/>
</dbReference>
<reference evidence="3" key="1">
    <citation type="journal article" date="2019" name="Int. J. Syst. Evol. Microbiol.">
        <title>The Global Catalogue of Microorganisms (GCM) 10K type strain sequencing project: providing services to taxonomists for standard genome sequencing and annotation.</title>
        <authorList>
            <consortium name="The Broad Institute Genomics Platform"/>
            <consortium name="The Broad Institute Genome Sequencing Center for Infectious Disease"/>
            <person name="Wu L."/>
            <person name="Ma J."/>
        </authorList>
    </citation>
    <scope>NUCLEOTIDE SEQUENCE [LARGE SCALE GENOMIC DNA]</scope>
    <source>
        <strain evidence="3">CCM 8689</strain>
    </source>
</reference>
<organism evidence="2 3">
    <name type="scientific">Pedobacter jamesrossensis</name>
    <dbReference type="NCBI Taxonomy" id="1908238"/>
    <lineage>
        <taxon>Bacteria</taxon>
        <taxon>Pseudomonadati</taxon>
        <taxon>Bacteroidota</taxon>
        <taxon>Sphingobacteriia</taxon>
        <taxon>Sphingobacteriales</taxon>
        <taxon>Sphingobacteriaceae</taxon>
        <taxon>Pedobacter</taxon>
    </lineage>
</organism>
<dbReference type="RefSeq" id="WP_378961458.1">
    <property type="nucleotide sequence ID" value="NZ_JBHRXC010000001.1"/>
</dbReference>
<dbReference type="PANTHER" id="PTHR32026">
    <property type="entry name" value="METHYLTRANSFERASE-LIKE PROTEIN 24"/>
    <property type="match status" value="1"/>
</dbReference>
<dbReference type="Pfam" id="PF05050">
    <property type="entry name" value="Methyltransf_21"/>
    <property type="match status" value="1"/>
</dbReference>
<sequence length="283" mass="32988">MNQKYLAKKIVLQKSLYYTENTMKAIKEIAKKIIKFHPQSDVKPLQNLVHVGSEHHGYKVPDGFLNKDSVCYCIGAGEDISFDTELKVLYDSKIFIFDPMPEGINYFIKLKEFVARGETFGVFDDENFMYRATAKQLDEIKYVNRGVWDENTVLKFYAPKLDNYISHSVYLFQDSGEYIEAPVDRLSNFMKEFNHKTVDLVKIEIEGAEYTVIDTIVKDKLDIKVICIEFDEVYHAKGLSHKMRIKKSCSQLLKAGYVLVHSTYMMKRTFVRKDVYELLKSKE</sequence>
<dbReference type="SUPFAM" id="SSF53335">
    <property type="entry name" value="S-adenosyl-L-methionine-dependent methyltransferases"/>
    <property type="match status" value="1"/>
</dbReference>